<dbReference type="PANTHER" id="PTHR42718">
    <property type="entry name" value="MAJOR FACILITATOR SUPERFAMILY MULTIDRUG TRANSPORTER MFSC"/>
    <property type="match status" value="1"/>
</dbReference>
<feature type="transmembrane region" description="Helical" evidence="7">
    <location>
        <begin position="420"/>
        <end position="441"/>
    </location>
</feature>
<feature type="transmembrane region" description="Helical" evidence="7">
    <location>
        <begin position="244"/>
        <end position="262"/>
    </location>
</feature>
<protein>
    <submittedName>
        <fullName evidence="9">DHA2 family efflux MFS transporter permease subunit</fullName>
    </submittedName>
</protein>
<feature type="transmembrane region" description="Helical" evidence="7">
    <location>
        <begin position="283"/>
        <end position="306"/>
    </location>
</feature>
<evidence type="ECO:0000256" key="2">
    <source>
        <dbReference type="ARBA" id="ARBA00022448"/>
    </source>
</evidence>
<evidence type="ECO:0000313" key="9">
    <source>
        <dbReference type="EMBL" id="MST33139.1"/>
    </source>
</evidence>
<dbReference type="SUPFAM" id="SSF103473">
    <property type="entry name" value="MFS general substrate transporter"/>
    <property type="match status" value="1"/>
</dbReference>
<accession>A0ABW9QTW1</accession>
<evidence type="ECO:0000313" key="10">
    <source>
        <dbReference type="Proteomes" id="UP000437736"/>
    </source>
</evidence>
<keyword evidence="6 7" id="KW-0472">Membrane</keyword>
<feature type="non-terminal residue" evidence="9">
    <location>
        <position position="493"/>
    </location>
</feature>
<evidence type="ECO:0000256" key="5">
    <source>
        <dbReference type="ARBA" id="ARBA00022989"/>
    </source>
</evidence>
<keyword evidence="5 7" id="KW-1133">Transmembrane helix</keyword>
<feature type="transmembrane region" description="Helical" evidence="7">
    <location>
        <begin position="461"/>
        <end position="482"/>
    </location>
</feature>
<keyword evidence="3" id="KW-1003">Cell membrane</keyword>
<evidence type="ECO:0000256" key="4">
    <source>
        <dbReference type="ARBA" id="ARBA00022692"/>
    </source>
</evidence>
<dbReference type="PROSITE" id="PS50850">
    <property type="entry name" value="MFS"/>
    <property type="match status" value="1"/>
</dbReference>
<dbReference type="PANTHER" id="PTHR42718:SF46">
    <property type="entry name" value="BLR6921 PROTEIN"/>
    <property type="match status" value="1"/>
</dbReference>
<organism evidence="9 10">
    <name type="scientific">Acidiferrimicrobium australe</name>
    <dbReference type="NCBI Taxonomy" id="2664430"/>
    <lineage>
        <taxon>Bacteria</taxon>
        <taxon>Bacillati</taxon>
        <taxon>Actinomycetota</taxon>
        <taxon>Acidimicrobiia</taxon>
        <taxon>Acidimicrobiales</taxon>
        <taxon>Acidimicrobiaceae</taxon>
        <taxon>Acidiferrimicrobium</taxon>
    </lineage>
</organism>
<name>A0ABW9QTW1_9ACTN</name>
<reference evidence="9 10" key="1">
    <citation type="submission" date="2019-11" db="EMBL/GenBank/DDBJ databases">
        <title>Acidiferrimicrobium australis gen. nov., sp. nov., an acidophilic and obligately heterotrophic, member of the Actinobacteria that catalyses dissimilatory oxido- reduction of iron isolated from metal-rich acidic water in Chile.</title>
        <authorList>
            <person name="Gonzalez D."/>
            <person name="Huber K."/>
            <person name="Hedrich S."/>
            <person name="Rojas-Villalobos C."/>
            <person name="Quatrini R."/>
            <person name="Dinamarca M.A."/>
            <person name="Schwarz A."/>
            <person name="Canales C."/>
            <person name="Nancucheo I."/>
        </authorList>
    </citation>
    <scope>NUCLEOTIDE SEQUENCE [LARGE SCALE GENOMIC DNA]</scope>
    <source>
        <strain evidence="9 10">USS-CCA1</strain>
    </source>
</reference>
<dbReference type="PROSITE" id="PS00216">
    <property type="entry name" value="SUGAR_TRANSPORT_1"/>
    <property type="match status" value="1"/>
</dbReference>
<feature type="transmembrane region" description="Helical" evidence="7">
    <location>
        <begin position="64"/>
        <end position="81"/>
    </location>
</feature>
<feature type="transmembrane region" description="Helical" evidence="7">
    <location>
        <begin position="312"/>
        <end position="335"/>
    </location>
</feature>
<feature type="transmembrane region" description="Helical" evidence="7">
    <location>
        <begin position="152"/>
        <end position="178"/>
    </location>
</feature>
<feature type="transmembrane region" description="Helical" evidence="7">
    <location>
        <begin position="184"/>
        <end position="203"/>
    </location>
</feature>
<dbReference type="NCBIfam" id="TIGR00711">
    <property type="entry name" value="efflux_EmrB"/>
    <property type="match status" value="1"/>
</dbReference>
<dbReference type="InterPro" id="IPR011701">
    <property type="entry name" value="MFS"/>
</dbReference>
<dbReference type="Gene3D" id="1.20.1720.10">
    <property type="entry name" value="Multidrug resistance protein D"/>
    <property type="match status" value="1"/>
</dbReference>
<dbReference type="InterPro" id="IPR036259">
    <property type="entry name" value="MFS_trans_sf"/>
</dbReference>
<evidence type="ECO:0000256" key="6">
    <source>
        <dbReference type="ARBA" id="ARBA00023136"/>
    </source>
</evidence>
<dbReference type="Gene3D" id="1.20.1250.20">
    <property type="entry name" value="MFS general substrate transporter like domains"/>
    <property type="match status" value="1"/>
</dbReference>
<dbReference type="InterPro" id="IPR005829">
    <property type="entry name" value="Sugar_transporter_CS"/>
</dbReference>
<proteinExistence type="predicted"/>
<dbReference type="PRINTS" id="PR01036">
    <property type="entry name" value="TCRTETB"/>
</dbReference>
<evidence type="ECO:0000259" key="8">
    <source>
        <dbReference type="PROSITE" id="PS50850"/>
    </source>
</evidence>
<evidence type="ECO:0000256" key="7">
    <source>
        <dbReference type="SAM" id="Phobius"/>
    </source>
</evidence>
<feature type="transmembrane region" description="Helical" evidence="7">
    <location>
        <begin position="25"/>
        <end position="49"/>
    </location>
</feature>
<dbReference type="Proteomes" id="UP000437736">
    <property type="component" value="Unassembled WGS sequence"/>
</dbReference>
<keyword evidence="10" id="KW-1185">Reference proteome</keyword>
<feature type="transmembrane region" description="Helical" evidence="7">
    <location>
        <begin position="93"/>
        <end position="116"/>
    </location>
</feature>
<sequence>MTLDDALHPPTGAPVGAGAPTNRRWWILAALTVAQLMVVLDATVVNIALPSAQRALHFSTADRQWIVTAYSLAFGSLLLLGGRLADLLGRRRVLMIGMVGFAAASAVGGASTGFPMLAAARAVQGVFGALLAPAALSQLTTTFDDPVERGKAFGIFGAIAGAGGAVGLILGGALTQYLDWRWCMYINDVIGVFALVLALLFLPPAERKPGVPIDWAGVLTVGAGLVAIVYGFSEADTRSWSSPVTIGLLVAGVVLLGAFLAVERRSAHPLLPLGILADRNRGAANLVILVSGVGMFGVFLFLTYYVQLILGFSPLLSGVAFLPMIAVLVAVSAVGTARLLPRFGPRWMVAVGMALAAGGLVIFAQLTPTSTYAGVIVPGLLVIGAGLGLVFGAAMNVATANAGETDAGVASALPNIGQQVGGSIGTALLNTLAASAAVAFLHRHGTSKLLQAAASVRGDDLAFWVAAGVFAGGAVLAAILFAGGPIAAATGGE</sequence>
<evidence type="ECO:0000256" key="3">
    <source>
        <dbReference type="ARBA" id="ARBA00022475"/>
    </source>
</evidence>
<dbReference type="EMBL" id="WJHE01000498">
    <property type="protein sequence ID" value="MST33139.1"/>
    <property type="molecule type" value="Genomic_DNA"/>
</dbReference>
<evidence type="ECO:0000256" key="1">
    <source>
        <dbReference type="ARBA" id="ARBA00004651"/>
    </source>
</evidence>
<dbReference type="Pfam" id="PF07690">
    <property type="entry name" value="MFS_1"/>
    <property type="match status" value="1"/>
</dbReference>
<gene>
    <name evidence="9" type="ORF">GHK86_10460</name>
</gene>
<dbReference type="InterPro" id="IPR020846">
    <property type="entry name" value="MFS_dom"/>
</dbReference>
<feature type="transmembrane region" description="Helical" evidence="7">
    <location>
        <begin position="215"/>
        <end position="232"/>
    </location>
</feature>
<feature type="transmembrane region" description="Helical" evidence="7">
    <location>
        <begin position="372"/>
        <end position="399"/>
    </location>
</feature>
<comment type="caution">
    <text evidence="9">The sequence shown here is derived from an EMBL/GenBank/DDBJ whole genome shotgun (WGS) entry which is preliminary data.</text>
</comment>
<comment type="subcellular location">
    <subcellularLocation>
        <location evidence="1">Cell membrane</location>
        <topology evidence="1">Multi-pass membrane protein</topology>
    </subcellularLocation>
</comment>
<feature type="transmembrane region" description="Helical" evidence="7">
    <location>
        <begin position="347"/>
        <end position="366"/>
    </location>
</feature>
<dbReference type="InterPro" id="IPR004638">
    <property type="entry name" value="EmrB-like"/>
</dbReference>
<keyword evidence="2" id="KW-0813">Transport</keyword>
<feature type="domain" description="Major facilitator superfamily (MFS) profile" evidence="8">
    <location>
        <begin position="27"/>
        <end position="485"/>
    </location>
</feature>
<keyword evidence="4 7" id="KW-0812">Transmembrane</keyword>